<feature type="transmembrane region" description="Helical" evidence="5">
    <location>
        <begin position="73"/>
        <end position="92"/>
    </location>
</feature>
<dbReference type="InterPro" id="IPR002293">
    <property type="entry name" value="AA/rel_permease1"/>
</dbReference>
<feature type="transmembrane region" description="Helical" evidence="5">
    <location>
        <begin position="332"/>
        <end position="354"/>
    </location>
</feature>
<organism evidence="6 7">
    <name type="scientific">Aspergillus carbonarius (strain ITEM 5010)</name>
    <dbReference type="NCBI Taxonomy" id="602072"/>
    <lineage>
        <taxon>Eukaryota</taxon>
        <taxon>Fungi</taxon>
        <taxon>Dikarya</taxon>
        <taxon>Ascomycota</taxon>
        <taxon>Pezizomycotina</taxon>
        <taxon>Eurotiomycetes</taxon>
        <taxon>Eurotiomycetidae</taxon>
        <taxon>Eurotiales</taxon>
        <taxon>Aspergillaceae</taxon>
        <taxon>Aspergillus</taxon>
        <taxon>Aspergillus subgen. Circumdati</taxon>
    </lineage>
</organism>
<evidence type="ECO:0000256" key="2">
    <source>
        <dbReference type="ARBA" id="ARBA00022692"/>
    </source>
</evidence>
<feature type="transmembrane region" description="Helical" evidence="5">
    <location>
        <begin position="478"/>
        <end position="494"/>
    </location>
</feature>
<feature type="transmembrane region" description="Helical" evidence="5">
    <location>
        <begin position="422"/>
        <end position="440"/>
    </location>
</feature>
<comment type="subcellular location">
    <subcellularLocation>
        <location evidence="1">Membrane</location>
        <topology evidence="1">Multi-pass membrane protein</topology>
    </subcellularLocation>
</comment>
<dbReference type="Gene3D" id="1.20.1740.10">
    <property type="entry name" value="Amino acid/polyamine transporter I"/>
    <property type="match status" value="1"/>
</dbReference>
<feature type="transmembrane region" description="Helical" evidence="5">
    <location>
        <begin position="113"/>
        <end position="139"/>
    </location>
</feature>
<dbReference type="GO" id="GO:0015179">
    <property type="term" value="F:L-amino acid transmembrane transporter activity"/>
    <property type="evidence" value="ECO:0007669"/>
    <property type="project" value="TreeGrafter"/>
</dbReference>
<dbReference type="STRING" id="602072.A0A1R3RKM4"/>
<evidence type="ECO:0000256" key="3">
    <source>
        <dbReference type="ARBA" id="ARBA00022989"/>
    </source>
</evidence>
<keyword evidence="4 5" id="KW-0472">Membrane</keyword>
<dbReference type="AlphaFoldDB" id="A0A1R3RKM4"/>
<dbReference type="EMBL" id="KV907501">
    <property type="protein sequence ID" value="OOF95036.1"/>
    <property type="molecule type" value="Genomic_DNA"/>
</dbReference>
<keyword evidence="7" id="KW-1185">Reference proteome</keyword>
<evidence type="ECO:0000313" key="6">
    <source>
        <dbReference type="EMBL" id="OOF95036.1"/>
    </source>
</evidence>
<feature type="transmembrane region" description="Helical" evidence="5">
    <location>
        <begin position="392"/>
        <end position="410"/>
    </location>
</feature>
<evidence type="ECO:0008006" key="8">
    <source>
        <dbReference type="Google" id="ProtNLM"/>
    </source>
</evidence>
<evidence type="ECO:0000256" key="5">
    <source>
        <dbReference type="SAM" id="Phobius"/>
    </source>
</evidence>
<feature type="transmembrane region" description="Helical" evidence="5">
    <location>
        <begin position="452"/>
        <end position="472"/>
    </location>
</feature>
<evidence type="ECO:0000313" key="7">
    <source>
        <dbReference type="Proteomes" id="UP000188318"/>
    </source>
</evidence>
<dbReference type="PIRSF" id="PIRSF006060">
    <property type="entry name" value="AA_transporter"/>
    <property type="match status" value="1"/>
</dbReference>
<dbReference type="OrthoDB" id="10062876at2759"/>
<protein>
    <recommendedName>
        <fullName evidence="8">Amino acid transporter</fullName>
    </recommendedName>
</protein>
<feature type="transmembrane region" description="Helical" evidence="5">
    <location>
        <begin position="191"/>
        <end position="210"/>
    </location>
</feature>
<keyword evidence="2 5" id="KW-0812">Transmembrane</keyword>
<name>A0A1R3RKM4_ASPC5</name>
<sequence>MTANDGDDAPLLSEPAVPVYGGLEGAPPQPSFKRNLGTAEAFSIIISIVIGSGIFTSPGAIDSNVPSPGAALIVWLAGGVLAWTGAATMAELGTAIPGEGGVQPYLQYIFGDVFGFLAAWTWVIAIVPASLAIASIVFVESIYSAVGVTDQSDKLAHKVLAMLVILVISMANSVSTQFTTRLNRFFVMTKFAAILAIVTAGFAVVVSHLAGWKQTTEPGSQDWLTRSWFGPRNTVTLDGSEIEWSKLNGWETLGHCSAALYGALWAYSGWDKVIYVSAELSAPARQLPLTINTAIPIVILSFIAVNIAYYILLPWGIVSTTDSVAVTSFSHLLGPVFGVAAAALICLVVAGSLLGCSFVASRMVVAAANSNWLPGFLGRIGSSMRSNSTADAPVNAIIFTTVCTIIYIFFGNFRALVTFNGLAEYTFFFLTMIGAIILRIREPQLHRPYKPVIFAPIVFALVSGLVVARGAIFAPRQAVVLVAVWVMGLGLYRGRREWRRRREEKGSSRPSTRI</sequence>
<dbReference type="OMA" id="VTGINCW"/>
<proteinExistence type="predicted"/>
<dbReference type="GO" id="GO:0016020">
    <property type="term" value="C:membrane"/>
    <property type="evidence" value="ECO:0007669"/>
    <property type="project" value="UniProtKB-SubCell"/>
</dbReference>
<dbReference type="Proteomes" id="UP000188318">
    <property type="component" value="Unassembled WGS sequence"/>
</dbReference>
<accession>A0A1R3RKM4</accession>
<dbReference type="VEuPathDB" id="FungiDB:ASPCADRAFT_208648"/>
<feature type="transmembrane region" description="Helical" evidence="5">
    <location>
        <begin position="159"/>
        <end position="179"/>
    </location>
</feature>
<reference evidence="7" key="1">
    <citation type="journal article" date="2017" name="Genome Biol.">
        <title>Comparative genomics reveals high biological diversity and specific adaptations in the industrially and medically important fungal genus Aspergillus.</title>
        <authorList>
            <person name="de Vries R.P."/>
            <person name="Riley R."/>
            <person name="Wiebenga A."/>
            <person name="Aguilar-Osorio G."/>
            <person name="Amillis S."/>
            <person name="Uchima C.A."/>
            <person name="Anderluh G."/>
            <person name="Asadollahi M."/>
            <person name="Askin M."/>
            <person name="Barry K."/>
            <person name="Battaglia E."/>
            <person name="Bayram O."/>
            <person name="Benocci T."/>
            <person name="Braus-Stromeyer S.A."/>
            <person name="Caldana C."/>
            <person name="Canovas D."/>
            <person name="Cerqueira G.C."/>
            <person name="Chen F."/>
            <person name="Chen W."/>
            <person name="Choi C."/>
            <person name="Clum A."/>
            <person name="Dos Santos R.A."/>
            <person name="Damasio A.R."/>
            <person name="Diallinas G."/>
            <person name="Emri T."/>
            <person name="Fekete E."/>
            <person name="Flipphi M."/>
            <person name="Freyberg S."/>
            <person name="Gallo A."/>
            <person name="Gournas C."/>
            <person name="Habgood R."/>
            <person name="Hainaut M."/>
            <person name="Harispe M.L."/>
            <person name="Henrissat B."/>
            <person name="Hilden K.S."/>
            <person name="Hope R."/>
            <person name="Hossain A."/>
            <person name="Karabika E."/>
            <person name="Karaffa L."/>
            <person name="Karanyi Z."/>
            <person name="Krasevec N."/>
            <person name="Kuo A."/>
            <person name="Kusch H."/>
            <person name="LaButti K."/>
            <person name="Lagendijk E.L."/>
            <person name="Lapidus A."/>
            <person name="Levasseur A."/>
            <person name="Lindquist E."/>
            <person name="Lipzen A."/>
            <person name="Logrieco A.F."/>
            <person name="MacCabe A."/>
            <person name="Maekelae M.R."/>
            <person name="Malavazi I."/>
            <person name="Melin P."/>
            <person name="Meyer V."/>
            <person name="Mielnichuk N."/>
            <person name="Miskei M."/>
            <person name="Molnar A.P."/>
            <person name="Mule G."/>
            <person name="Ngan C.Y."/>
            <person name="Orejas M."/>
            <person name="Orosz E."/>
            <person name="Ouedraogo J.P."/>
            <person name="Overkamp K.M."/>
            <person name="Park H.-S."/>
            <person name="Perrone G."/>
            <person name="Piumi F."/>
            <person name="Punt P.J."/>
            <person name="Ram A.F."/>
            <person name="Ramon A."/>
            <person name="Rauscher S."/>
            <person name="Record E."/>
            <person name="Riano-Pachon D.M."/>
            <person name="Robert V."/>
            <person name="Roehrig J."/>
            <person name="Ruller R."/>
            <person name="Salamov A."/>
            <person name="Salih N.S."/>
            <person name="Samson R.A."/>
            <person name="Sandor E."/>
            <person name="Sanguinetti M."/>
            <person name="Schuetze T."/>
            <person name="Sepcic K."/>
            <person name="Shelest E."/>
            <person name="Sherlock G."/>
            <person name="Sophianopoulou V."/>
            <person name="Squina F.M."/>
            <person name="Sun H."/>
            <person name="Susca A."/>
            <person name="Todd R.B."/>
            <person name="Tsang A."/>
            <person name="Unkles S.E."/>
            <person name="van de Wiele N."/>
            <person name="van Rossen-Uffink D."/>
            <person name="Oliveira J.V."/>
            <person name="Vesth T.C."/>
            <person name="Visser J."/>
            <person name="Yu J.-H."/>
            <person name="Zhou M."/>
            <person name="Andersen M.R."/>
            <person name="Archer D.B."/>
            <person name="Baker S.E."/>
            <person name="Benoit I."/>
            <person name="Brakhage A.A."/>
            <person name="Braus G.H."/>
            <person name="Fischer R."/>
            <person name="Frisvad J.C."/>
            <person name="Goldman G.H."/>
            <person name="Houbraken J."/>
            <person name="Oakley B."/>
            <person name="Pocsi I."/>
            <person name="Scazzocchio C."/>
            <person name="Seiboth B."/>
            <person name="vanKuyk P.A."/>
            <person name="Wortman J."/>
            <person name="Dyer P.S."/>
            <person name="Grigoriev I.V."/>
        </authorList>
    </citation>
    <scope>NUCLEOTIDE SEQUENCE [LARGE SCALE GENOMIC DNA]</scope>
    <source>
        <strain evidence="7">ITEM 5010</strain>
    </source>
</reference>
<dbReference type="PANTHER" id="PTHR11785">
    <property type="entry name" value="AMINO ACID TRANSPORTER"/>
    <property type="match status" value="1"/>
</dbReference>
<evidence type="ECO:0000256" key="4">
    <source>
        <dbReference type="ARBA" id="ARBA00023136"/>
    </source>
</evidence>
<dbReference type="PANTHER" id="PTHR11785:SF402">
    <property type="entry name" value="AMINO ACID TRANSPORTER (EUROFUNG)"/>
    <property type="match status" value="1"/>
</dbReference>
<feature type="transmembrane region" description="Helical" evidence="5">
    <location>
        <begin position="41"/>
        <end position="61"/>
    </location>
</feature>
<evidence type="ECO:0000256" key="1">
    <source>
        <dbReference type="ARBA" id="ARBA00004141"/>
    </source>
</evidence>
<keyword evidence="3 5" id="KW-1133">Transmembrane helix</keyword>
<feature type="transmembrane region" description="Helical" evidence="5">
    <location>
        <begin position="291"/>
        <end position="312"/>
    </location>
</feature>
<gene>
    <name evidence="6" type="ORF">ASPCADRAFT_208648</name>
</gene>
<dbReference type="InterPro" id="IPR050598">
    <property type="entry name" value="AminoAcid_Transporter"/>
</dbReference>
<dbReference type="Pfam" id="PF13520">
    <property type="entry name" value="AA_permease_2"/>
    <property type="match status" value="1"/>
</dbReference>
<dbReference type="FunFam" id="1.20.1740.10:FF:000042">
    <property type="entry name" value="Similar to amino acid transporter"/>
    <property type="match status" value="1"/>
</dbReference>